<keyword evidence="2 8" id="KW-0240">DNA-directed RNA polymerase</keyword>
<dbReference type="EMBL" id="JASJQH010003482">
    <property type="protein sequence ID" value="KAK9759605.1"/>
    <property type="molecule type" value="Genomic_DNA"/>
</dbReference>
<dbReference type="InterPro" id="IPR007081">
    <property type="entry name" value="RNA_pol_Rpb1_5"/>
</dbReference>
<dbReference type="Proteomes" id="UP001479436">
    <property type="component" value="Unassembled WGS sequence"/>
</dbReference>
<evidence type="ECO:0000313" key="9">
    <source>
        <dbReference type="Proteomes" id="UP001479436"/>
    </source>
</evidence>
<comment type="caution">
    <text evidence="8">The sequence shown here is derived from an EMBL/GenBank/DDBJ whole genome shotgun (WGS) entry which is preliminary data.</text>
</comment>
<organism evidence="8 9">
    <name type="scientific">Basidiobolus ranarum</name>
    <dbReference type="NCBI Taxonomy" id="34480"/>
    <lineage>
        <taxon>Eukaryota</taxon>
        <taxon>Fungi</taxon>
        <taxon>Fungi incertae sedis</taxon>
        <taxon>Zoopagomycota</taxon>
        <taxon>Entomophthoromycotina</taxon>
        <taxon>Basidiobolomycetes</taxon>
        <taxon>Basidiobolales</taxon>
        <taxon>Basidiobolaceae</taxon>
        <taxon>Basidiobolus</taxon>
    </lineage>
</organism>
<proteinExistence type="predicted"/>
<dbReference type="Gene3D" id="1.10.132.30">
    <property type="match status" value="1"/>
</dbReference>
<sequence>MVSSGAKGNKLNITQISEQLGQQYMYGEPVKCQLPYKYSNDLDNQLQNGYITSSYVKGLNPYEFFVHQMAAREGIVNTGVSTASTGYLNRRACKLMGDIKVMYNNTIGTDNCTLRIPTDHL</sequence>
<protein>
    <recommendedName>
        <fullName evidence="1">DNA-directed RNA polymerase</fullName>
        <ecNumber evidence="1">2.7.7.6</ecNumber>
    </recommendedName>
</protein>
<keyword evidence="4 8" id="KW-0548">Nucleotidyltransferase</keyword>
<dbReference type="Pfam" id="PF05000">
    <property type="entry name" value="RNA_pol_Rpb1_4"/>
    <property type="match status" value="1"/>
</dbReference>
<evidence type="ECO:0000256" key="2">
    <source>
        <dbReference type="ARBA" id="ARBA00022478"/>
    </source>
</evidence>
<reference evidence="8 9" key="1">
    <citation type="submission" date="2023-04" db="EMBL/GenBank/DDBJ databases">
        <title>Genome of Basidiobolus ranarum AG-B5.</title>
        <authorList>
            <person name="Stajich J.E."/>
            <person name="Carter-House D."/>
            <person name="Gryganskyi A."/>
        </authorList>
    </citation>
    <scope>NUCLEOTIDE SEQUENCE [LARGE SCALE GENOMIC DNA]</scope>
    <source>
        <strain evidence="8 9">AG-B5</strain>
    </source>
</reference>
<evidence type="ECO:0000313" key="8">
    <source>
        <dbReference type="EMBL" id="KAK9759605.1"/>
    </source>
</evidence>
<dbReference type="EC" id="2.7.7.6" evidence="1"/>
<keyword evidence="3 8" id="KW-0808">Transferase</keyword>
<evidence type="ECO:0000256" key="4">
    <source>
        <dbReference type="ARBA" id="ARBA00022695"/>
    </source>
</evidence>
<evidence type="ECO:0000256" key="1">
    <source>
        <dbReference type="ARBA" id="ARBA00012418"/>
    </source>
</evidence>
<dbReference type="PANTHER" id="PTHR19376">
    <property type="entry name" value="DNA-DIRECTED RNA POLYMERASE"/>
    <property type="match status" value="1"/>
</dbReference>
<feature type="domain" description="RNA polymerase Rpb1" evidence="7">
    <location>
        <begin position="1"/>
        <end position="33"/>
    </location>
</feature>
<dbReference type="GO" id="GO:0000428">
    <property type="term" value="C:DNA-directed RNA polymerase complex"/>
    <property type="evidence" value="ECO:0007669"/>
    <property type="project" value="UniProtKB-KW"/>
</dbReference>
<name>A0ABR2WDN5_9FUNG</name>
<dbReference type="PANTHER" id="PTHR19376:SF37">
    <property type="entry name" value="DNA-DIRECTED RNA POLYMERASE II SUBUNIT RPB1"/>
    <property type="match status" value="1"/>
</dbReference>
<dbReference type="Pfam" id="PF04998">
    <property type="entry name" value="RNA_pol_Rpb1_5"/>
    <property type="match status" value="1"/>
</dbReference>
<evidence type="ECO:0000256" key="3">
    <source>
        <dbReference type="ARBA" id="ARBA00022679"/>
    </source>
</evidence>
<keyword evidence="5" id="KW-0804">Transcription</keyword>
<dbReference type="SUPFAM" id="SSF64484">
    <property type="entry name" value="beta and beta-prime subunits of DNA dependent RNA-polymerase"/>
    <property type="match status" value="1"/>
</dbReference>
<dbReference type="Gene3D" id="6.10.250.2940">
    <property type="match status" value="1"/>
</dbReference>
<evidence type="ECO:0000259" key="6">
    <source>
        <dbReference type="Pfam" id="PF04998"/>
    </source>
</evidence>
<evidence type="ECO:0000256" key="5">
    <source>
        <dbReference type="ARBA" id="ARBA00023163"/>
    </source>
</evidence>
<dbReference type="InterPro" id="IPR007083">
    <property type="entry name" value="RNA_pol_Rpb1_4"/>
</dbReference>
<dbReference type="InterPro" id="IPR038120">
    <property type="entry name" value="Rpb1_funnel_sf"/>
</dbReference>
<evidence type="ECO:0000259" key="7">
    <source>
        <dbReference type="Pfam" id="PF05000"/>
    </source>
</evidence>
<keyword evidence="9" id="KW-1185">Reference proteome</keyword>
<gene>
    <name evidence="8" type="primary">RPO21_3</name>
    <name evidence="8" type="ORF">K7432_017220</name>
</gene>
<feature type="domain" description="RNA polymerase Rpb1" evidence="6">
    <location>
        <begin position="58"/>
        <end position="110"/>
    </location>
</feature>
<dbReference type="GO" id="GO:0003899">
    <property type="term" value="F:DNA-directed RNA polymerase activity"/>
    <property type="evidence" value="ECO:0007669"/>
    <property type="project" value="UniProtKB-EC"/>
</dbReference>
<dbReference type="InterPro" id="IPR045867">
    <property type="entry name" value="DNA-dir_RpoC_beta_prime"/>
</dbReference>
<accession>A0ABR2WDN5</accession>